<dbReference type="GO" id="GO:0045259">
    <property type="term" value="C:proton-transporting ATP synthase complex"/>
    <property type="evidence" value="ECO:0007669"/>
    <property type="project" value="UniProtKB-KW"/>
</dbReference>
<dbReference type="HAMAP" id="MF_01393">
    <property type="entry name" value="ATP_synth_a_bact"/>
    <property type="match status" value="1"/>
</dbReference>
<feature type="transmembrane region" description="Helical" evidence="11">
    <location>
        <begin position="172"/>
        <end position="191"/>
    </location>
</feature>
<keyword evidence="6 11" id="KW-0375">Hydrogen ion transport</keyword>
<keyword evidence="11" id="KW-1003">Cell membrane</keyword>
<comment type="similarity">
    <text evidence="2 11 12">Belongs to the ATPase A chain family.</text>
</comment>
<keyword evidence="4 11" id="KW-0138">CF(0)</keyword>
<evidence type="ECO:0000256" key="4">
    <source>
        <dbReference type="ARBA" id="ARBA00022547"/>
    </source>
</evidence>
<evidence type="ECO:0000256" key="9">
    <source>
        <dbReference type="ARBA" id="ARBA00023136"/>
    </source>
</evidence>
<comment type="subcellular location">
    <subcellularLocation>
        <location evidence="11 12">Cell membrane</location>
        <topology evidence="11 12">Multi-pass membrane protein</topology>
    </subcellularLocation>
    <subcellularLocation>
        <location evidence="1">Membrane</location>
        <topology evidence="1">Multi-pass membrane protein</topology>
    </subcellularLocation>
</comment>
<feature type="transmembrane region" description="Helical" evidence="11">
    <location>
        <begin position="211"/>
        <end position="234"/>
    </location>
</feature>
<keyword evidence="3 11" id="KW-0813">Transport</keyword>
<dbReference type="PRINTS" id="PR00123">
    <property type="entry name" value="ATPASEA"/>
</dbReference>
<dbReference type="Gene3D" id="1.20.120.220">
    <property type="entry name" value="ATP synthase, F0 complex, subunit A"/>
    <property type="match status" value="1"/>
</dbReference>
<dbReference type="InterPro" id="IPR045082">
    <property type="entry name" value="ATP_syn_F0_a_bact/chloroplast"/>
</dbReference>
<evidence type="ECO:0000256" key="1">
    <source>
        <dbReference type="ARBA" id="ARBA00004141"/>
    </source>
</evidence>
<dbReference type="GO" id="GO:0042777">
    <property type="term" value="P:proton motive force-driven plasma membrane ATP synthesis"/>
    <property type="evidence" value="ECO:0007669"/>
    <property type="project" value="TreeGrafter"/>
</dbReference>
<evidence type="ECO:0000256" key="2">
    <source>
        <dbReference type="ARBA" id="ARBA00006810"/>
    </source>
</evidence>
<keyword evidence="7 11" id="KW-1133">Transmembrane helix</keyword>
<accession>A0A1X0VFZ8</accession>
<sequence>MDDPMATFEFLGLTFDWTTIISTLLAMAIVVIVSVVLTRNLSVKPNKRQNVIEYLLDFTNGIVGGQLSKKQARQFGLFAFTLFFFIIVSNEMGLLLQIKLGDGVTYIKSPTANPIVTMTLAIMSLMVAHGMGVQELGFKGYIKNMFFTPYSWMLPLNIIEQLANFLTLSLRLFGNIFAGEMLLTLVANSLAWPGHFNGLWSVLSLPIEMVWQGFSLFIGAIQAYVFVILTGVFISQLSGNE</sequence>
<dbReference type="Pfam" id="PF00119">
    <property type="entry name" value="ATP-synt_A"/>
    <property type="match status" value="1"/>
</dbReference>
<name>A0A1X0VFZ8_LEUPS</name>
<evidence type="ECO:0000313" key="13">
    <source>
        <dbReference type="EMBL" id="ORI98509.1"/>
    </source>
</evidence>
<dbReference type="NCBIfam" id="TIGR01131">
    <property type="entry name" value="ATP_synt_6_or_A"/>
    <property type="match status" value="1"/>
</dbReference>
<dbReference type="PANTHER" id="PTHR42823">
    <property type="entry name" value="ATP SYNTHASE SUBUNIT A, CHLOROPLASTIC"/>
    <property type="match status" value="1"/>
</dbReference>
<comment type="caution">
    <text evidence="13">The sequence shown here is derived from an EMBL/GenBank/DDBJ whole genome shotgun (WGS) entry which is preliminary data.</text>
</comment>
<evidence type="ECO:0000256" key="12">
    <source>
        <dbReference type="RuleBase" id="RU000483"/>
    </source>
</evidence>
<dbReference type="STRING" id="33968.BMS77_00420"/>
<dbReference type="CDD" id="cd00310">
    <property type="entry name" value="ATP-synt_Fo_a_6"/>
    <property type="match status" value="1"/>
</dbReference>
<evidence type="ECO:0000256" key="11">
    <source>
        <dbReference type="HAMAP-Rule" id="MF_01393"/>
    </source>
</evidence>
<dbReference type="InterPro" id="IPR000568">
    <property type="entry name" value="ATP_synth_F0_asu"/>
</dbReference>
<feature type="transmembrane region" description="Helical" evidence="11">
    <location>
        <begin position="75"/>
        <end position="95"/>
    </location>
</feature>
<keyword evidence="9 11" id="KW-0472">Membrane</keyword>
<evidence type="ECO:0000256" key="6">
    <source>
        <dbReference type="ARBA" id="ARBA00022781"/>
    </source>
</evidence>
<dbReference type="SUPFAM" id="SSF81336">
    <property type="entry name" value="F1F0 ATP synthase subunit A"/>
    <property type="match status" value="1"/>
</dbReference>
<dbReference type="GO" id="GO:0005886">
    <property type="term" value="C:plasma membrane"/>
    <property type="evidence" value="ECO:0007669"/>
    <property type="project" value="UniProtKB-SubCell"/>
</dbReference>
<dbReference type="AlphaFoldDB" id="A0A1X0VFZ8"/>
<dbReference type="eggNOG" id="COG0356">
    <property type="taxonomic scope" value="Bacteria"/>
</dbReference>
<feature type="transmembrane region" description="Helical" evidence="11">
    <location>
        <begin position="20"/>
        <end position="38"/>
    </location>
</feature>
<gene>
    <name evidence="11" type="primary">atpB</name>
    <name evidence="13" type="ORF">BMR96_01585</name>
</gene>
<comment type="function">
    <text evidence="11 12">Key component of the proton channel; it plays a direct role in the translocation of protons across the membrane.</text>
</comment>
<reference evidence="13 14" key="1">
    <citation type="journal article" date="2017" name="Front. Microbiol.">
        <title>Genomic Characterization of Dairy Associated Leuconostoc Species and Diversity of Leuconostocs in Undefined Mixed Mesophilic Starter Cultures.</title>
        <authorList>
            <person name="Frantzen C.A."/>
            <person name="Kot W."/>
            <person name="Pedersen T.B."/>
            <person name="Ardo Y.M."/>
            <person name="Broadbent J.R."/>
            <person name="Neve H."/>
            <person name="Hansen L.H."/>
            <person name="Dal Bello F."/>
            <person name="Ostlie H.M."/>
            <person name="Kleppen H.P."/>
            <person name="Vogensen F.K."/>
            <person name="Holo H."/>
        </authorList>
    </citation>
    <scope>NUCLEOTIDE SEQUENCE [LARGE SCALE GENOMIC DNA]</scope>
    <source>
        <strain evidence="13 14">LMGCF08</strain>
    </source>
</reference>
<dbReference type="InterPro" id="IPR035908">
    <property type="entry name" value="F0_ATP_A_sf"/>
</dbReference>
<proteinExistence type="inferred from homology"/>
<dbReference type="Proteomes" id="UP000192288">
    <property type="component" value="Unassembled WGS sequence"/>
</dbReference>
<keyword evidence="8 11" id="KW-0406">Ion transport</keyword>
<keyword evidence="10 11" id="KW-0066">ATP synthesis</keyword>
<dbReference type="PANTHER" id="PTHR42823:SF3">
    <property type="entry name" value="ATP SYNTHASE SUBUNIT A, CHLOROPLASTIC"/>
    <property type="match status" value="1"/>
</dbReference>
<dbReference type="EMBL" id="MPLS01000003">
    <property type="protein sequence ID" value="ORI98509.1"/>
    <property type="molecule type" value="Genomic_DNA"/>
</dbReference>
<dbReference type="GO" id="GO:0046933">
    <property type="term" value="F:proton-transporting ATP synthase activity, rotational mechanism"/>
    <property type="evidence" value="ECO:0007669"/>
    <property type="project" value="UniProtKB-UniRule"/>
</dbReference>
<evidence type="ECO:0000256" key="8">
    <source>
        <dbReference type="ARBA" id="ARBA00023065"/>
    </source>
</evidence>
<organism evidence="13 14">
    <name type="scientific">Leuconostoc pseudomesenteroides</name>
    <dbReference type="NCBI Taxonomy" id="33968"/>
    <lineage>
        <taxon>Bacteria</taxon>
        <taxon>Bacillati</taxon>
        <taxon>Bacillota</taxon>
        <taxon>Bacilli</taxon>
        <taxon>Lactobacillales</taxon>
        <taxon>Lactobacillaceae</taxon>
        <taxon>Leuconostoc</taxon>
    </lineage>
</organism>
<evidence type="ECO:0000256" key="5">
    <source>
        <dbReference type="ARBA" id="ARBA00022692"/>
    </source>
</evidence>
<evidence type="ECO:0000313" key="14">
    <source>
        <dbReference type="Proteomes" id="UP000192288"/>
    </source>
</evidence>
<dbReference type="GeneID" id="97229543"/>
<dbReference type="NCBIfam" id="NF004479">
    <property type="entry name" value="PRK05815.1-4"/>
    <property type="match status" value="1"/>
</dbReference>
<evidence type="ECO:0000256" key="7">
    <source>
        <dbReference type="ARBA" id="ARBA00022989"/>
    </source>
</evidence>
<evidence type="ECO:0000256" key="3">
    <source>
        <dbReference type="ARBA" id="ARBA00022448"/>
    </source>
</evidence>
<dbReference type="InterPro" id="IPR023011">
    <property type="entry name" value="ATP_synth_F0_asu_AS"/>
</dbReference>
<evidence type="ECO:0000256" key="10">
    <source>
        <dbReference type="ARBA" id="ARBA00023310"/>
    </source>
</evidence>
<protein>
    <recommendedName>
        <fullName evidence="11 12">ATP synthase subunit a</fullName>
    </recommendedName>
    <alternativeName>
        <fullName evidence="11">ATP synthase F0 sector subunit a</fullName>
    </alternativeName>
    <alternativeName>
        <fullName evidence="11">F-ATPase subunit 6</fullName>
    </alternativeName>
</protein>
<feature type="transmembrane region" description="Helical" evidence="11">
    <location>
        <begin position="115"/>
        <end position="133"/>
    </location>
</feature>
<keyword evidence="5 11" id="KW-0812">Transmembrane</keyword>
<dbReference type="PROSITE" id="PS00449">
    <property type="entry name" value="ATPASE_A"/>
    <property type="match status" value="1"/>
</dbReference>
<dbReference type="RefSeq" id="WP_004911735.1">
    <property type="nucleotide sequence ID" value="NZ_MPLS01000003.1"/>
</dbReference>